<sequence>MALVIKTIVTDKLRQIYNPRTHQIDSIILFTVGGAPEKITEDKGVRSKQDVKQSVSIYDAVALIVKIVNPGDIEDVVEDRLVIAENVMIVKNHAGNLVAINGLFKVISDDDVKGFYSEDKELRTMTTEKIEDFLEINKSQSVAKIFSEISEYFTAENYQVNNNIFRLIRHKDKSLELAKKVLLKSIMAYQLEKGQE</sequence>
<evidence type="ECO:0000313" key="2">
    <source>
        <dbReference type="Proteomes" id="UP000295518"/>
    </source>
</evidence>
<organism evidence="1 2">
    <name type="scientific">Mycoplasma testudineum</name>
    <dbReference type="NCBI Taxonomy" id="244584"/>
    <lineage>
        <taxon>Bacteria</taxon>
        <taxon>Bacillati</taxon>
        <taxon>Mycoplasmatota</taxon>
        <taxon>Mollicutes</taxon>
        <taxon>Mycoplasmataceae</taxon>
        <taxon>Mycoplasma</taxon>
    </lineage>
</organism>
<dbReference type="Proteomes" id="UP000295518">
    <property type="component" value="Unassembled WGS sequence"/>
</dbReference>
<dbReference type="AlphaFoldDB" id="A0A4R6IES0"/>
<proteinExistence type="predicted"/>
<dbReference type="OrthoDB" id="400466at2"/>
<evidence type="ECO:0000313" key="1">
    <source>
        <dbReference type="EMBL" id="TDO20532.1"/>
    </source>
</evidence>
<accession>A0A4R6IES0</accession>
<name>A0A4R6IES0_9MOLU</name>
<dbReference type="RefSeq" id="WP_094254535.1">
    <property type="nucleotide sequence ID" value="NZ_NNCE01000002.1"/>
</dbReference>
<dbReference type="EMBL" id="SNWN01000010">
    <property type="protein sequence ID" value="TDO20532.1"/>
    <property type="molecule type" value="Genomic_DNA"/>
</dbReference>
<comment type="caution">
    <text evidence="1">The sequence shown here is derived from an EMBL/GenBank/DDBJ whole genome shotgun (WGS) entry which is preliminary data.</text>
</comment>
<gene>
    <name evidence="1" type="ORF">EI74_0368</name>
</gene>
<reference evidence="1 2" key="1">
    <citation type="submission" date="2019-03" db="EMBL/GenBank/DDBJ databases">
        <title>Genomic Encyclopedia of Archaeal and Bacterial Type Strains, Phase II (KMG-II): from individual species to whole genera.</title>
        <authorList>
            <person name="Goeker M."/>
        </authorList>
    </citation>
    <scope>NUCLEOTIDE SEQUENCE [LARGE SCALE GENOMIC DNA]</scope>
    <source>
        <strain evidence="1 2">ATCC 700618</strain>
    </source>
</reference>
<keyword evidence="2" id="KW-1185">Reference proteome</keyword>
<dbReference type="NCBIfam" id="NF045864">
    <property type="entry name" value="glide_MMOB1640"/>
    <property type="match status" value="1"/>
</dbReference>
<protein>
    <submittedName>
        <fullName evidence="1">Uncharacterized protein</fullName>
    </submittedName>
</protein>